<proteinExistence type="predicted"/>
<evidence type="ECO:0000256" key="1">
    <source>
        <dbReference type="SAM" id="MobiDB-lite"/>
    </source>
</evidence>
<feature type="region of interest" description="Disordered" evidence="1">
    <location>
        <begin position="1"/>
        <end position="43"/>
    </location>
</feature>
<name>A0A4P9W4U7_9FUNG</name>
<protein>
    <submittedName>
        <fullName evidence="2">Uncharacterized protein</fullName>
    </submittedName>
</protein>
<feature type="region of interest" description="Disordered" evidence="1">
    <location>
        <begin position="96"/>
        <end position="118"/>
    </location>
</feature>
<sequence length="220" mass="23165">MEAAGGLVGAPRNGVAGESCPSSSPPSHDDESTTADSWDLETPATTLVENVAFCAGSGSVLMEGGGPTSRRGESRFDPSLMVPPVGEVRKPIISTPDVATTTSPAPREEGDITDRGARLCGPDVGDRWEGEMIGVQGVVGLIPKPTFHRLKDYARLTASSFFSRHLPPLAGPPDTCLPTPQSSRDAREATRRFHSSSMRTDSADPALTLRWGVVPREATG</sequence>
<feature type="region of interest" description="Disordered" evidence="1">
    <location>
        <begin position="168"/>
        <end position="220"/>
    </location>
</feature>
<organism evidence="2 3">
    <name type="scientific">Blyttiomyces helicus</name>
    <dbReference type="NCBI Taxonomy" id="388810"/>
    <lineage>
        <taxon>Eukaryota</taxon>
        <taxon>Fungi</taxon>
        <taxon>Fungi incertae sedis</taxon>
        <taxon>Chytridiomycota</taxon>
        <taxon>Chytridiomycota incertae sedis</taxon>
        <taxon>Chytridiomycetes</taxon>
        <taxon>Chytridiomycetes incertae sedis</taxon>
        <taxon>Blyttiomyces</taxon>
    </lineage>
</organism>
<dbReference type="AlphaFoldDB" id="A0A4P9W4U7"/>
<feature type="compositionally biased region" description="Basic and acidic residues" evidence="1">
    <location>
        <begin position="106"/>
        <end position="117"/>
    </location>
</feature>
<dbReference type="Proteomes" id="UP000269721">
    <property type="component" value="Unassembled WGS sequence"/>
</dbReference>
<evidence type="ECO:0000313" key="3">
    <source>
        <dbReference type="Proteomes" id="UP000269721"/>
    </source>
</evidence>
<dbReference type="EMBL" id="KZ998319">
    <property type="protein sequence ID" value="RKO86295.1"/>
    <property type="molecule type" value="Genomic_DNA"/>
</dbReference>
<reference evidence="2" key="1">
    <citation type="submission" date="2018-06" db="EMBL/GenBank/DDBJ databases">
        <title>Leveraging single-cell genomics to expand the Fungal Tree of Life.</title>
        <authorList>
            <consortium name="DOE Joint Genome Institute"/>
            <person name="Ahrendt S.R."/>
            <person name="Quandt C.A."/>
            <person name="Ciobanu D."/>
            <person name="Clum A."/>
            <person name="Salamov A."/>
            <person name="Andreopoulos B."/>
            <person name="Cheng J.-F."/>
            <person name="Woyke T."/>
            <person name="Pelin A."/>
            <person name="Henrissat B."/>
            <person name="Reynolds N."/>
            <person name="Benny G.L."/>
            <person name="Smith M.E."/>
            <person name="James T.Y."/>
            <person name="Grigoriev I.V."/>
        </authorList>
    </citation>
    <scope>NUCLEOTIDE SEQUENCE</scope>
    <source>
        <strain evidence="2">Perch Fen</strain>
    </source>
</reference>
<accession>A0A4P9W4U7</accession>
<gene>
    <name evidence="2" type="ORF">BDK51DRAFT_37816</name>
</gene>
<evidence type="ECO:0000313" key="2">
    <source>
        <dbReference type="EMBL" id="RKO86295.1"/>
    </source>
</evidence>
<keyword evidence="3" id="KW-1185">Reference proteome</keyword>